<keyword evidence="3" id="KW-0204">Cytolysis</keyword>
<dbReference type="GO" id="GO:0005576">
    <property type="term" value="C:extracellular region"/>
    <property type="evidence" value="ECO:0007669"/>
    <property type="project" value="UniProtKB-SubCell"/>
</dbReference>
<dbReference type="Proteomes" id="UP001152795">
    <property type="component" value="Unassembled WGS sequence"/>
</dbReference>
<dbReference type="SMART" id="SM00473">
    <property type="entry name" value="PAN_AP"/>
    <property type="match status" value="2"/>
</dbReference>
<evidence type="ECO:0000256" key="2">
    <source>
        <dbReference type="ARBA" id="ARBA00022525"/>
    </source>
</evidence>
<evidence type="ECO:0000256" key="4">
    <source>
        <dbReference type="ARBA" id="ARBA00023157"/>
    </source>
</evidence>
<dbReference type="OrthoDB" id="9989813at2759"/>
<dbReference type="PANTHER" id="PTHR45742">
    <property type="entry name" value="COMPLEMENT COMPONENT C6"/>
    <property type="match status" value="1"/>
</dbReference>
<protein>
    <submittedName>
        <fullName evidence="5">Uncharacterized protein</fullName>
    </submittedName>
</protein>
<evidence type="ECO:0000313" key="6">
    <source>
        <dbReference type="Proteomes" id="UP001152795"/>
    </source>
</evidence>
<comment type="caution">
    <text evidence="5">The sequence shown here is derived from an EMBL/GenBank/DDBJ whole genome shotgun (WGS) entry which is preliminary data.</text>
</comment>
<dbReference type="InterPro" id="IPR003609">
    <property type="entry name" value="Pan_app"/>
</dbReference>
<dbReference type="GO" id="GO:0031640">
    <property type="term" value="P:killing of cells of another organism"/>
    <property type="evidence" value="ECO:0007669"/>
    <property type="project" value="UniProtKB-KW"/>
</dbReference>
<name>A0A7D9HG99_PARCT</name>
<proteinExistence type="predicted"/>
<evidence type="ECO:0000256" key="3">
    <source>
        <dbReference type="ARBA" id="ARBA00022852"/>
    </source>
</evidence>
<dbReference type="InterPro" id="IPR020864">
    <property type="entry name" value="MACPF"/>
</dbReference>
<evidence type="ECO:0000256" key="1">
    <source>
        <dbReference type="ARBA" id="ARBA00004613"/>
    </source>
</evidence>
<keyword evidence="4" id="KW-1015">Disulfide bond</keyword>
<dbReference type="AlphaFoldDB" id="A0A7D9HG99"/>
<gene>
    <name evidence="5" type="ORF">PACLA_8A060473</name>
</gene>
<dbReference type="PROSITE" id="PS51412">
    <property type="entry name" value="MACPF_2"/>
    <property type="match status" value="1"/>
</dbReference>
<dbReference type="SUPFAM" id="SSF57414">
    <property type="entry name" value="Hairpin loop containing domain-like"/>
    <property type="match status" value="1"/>
</dbReference>
<dbReference type="Gene3D" id="3.50.4.10">
    <property type="entry name" value="Hepatocyte Growth Factor"/>
    <property type="match status" value="1"/>
</dbReference>
<reference evidence="5" key="1">
    <citation type="submission" date="2020-04" db="EMBL/GenBank/DDBJ databases">
        <authorList>
            <person name="Alioto T."/>
            <person name="Alioto T."/>
            <person name="Gomez Garrido J."/>
        </authorList>
    </citation>
    <scope>NUCLEOTIDE SEQUENCE</scope>
    <source>
        <strain evidence="5">A484AB</strain>
    </source>
</reference>
<accession>A0A7D9HG99</accession>
<comment type="subcellular location">
    <subcellularLocation>
        <location evidence="1">Secreted</location>
    </subcellularLocation>
</comment>
<dbReference type="Pfam" id="PF01823">
    <property type="entry name" value="MACPF"/>
    <property type="match status" value="1"/>
</dbReference>
<keyword evidence="2" id="KW-0964">Secreted</keyword>
<dbReference type="PROSITE" id="PS50948">
    <property type="entry name" value="PAN"/>
    <property type="match status" value="1"/>
</dbReference>
<dbReference type="Pfam" id="PF00024">
    <property type="entry name" value="PAN_1"/>
    <property type="match status" value="1"/>
</dbReference>
<sequence length="515" mass="57056">MKPTDFSSNSTGRRTKTIRQCQKSSQDPNLRNTFPDLDYAFLGYNIIKGYPNSNGHDPGFTHQIFSADYSDNRQTGDCRYSVPKGLLVIPDVSCVTSFTSTVIQNTFELHKSLSVSVSASGGFGAFSFSASSSYKQTSSEVSSGEKVYITSSAKCSYYFSKIDLTQPPPLHLGFYRWAKTLERNHSKANLLKFVKYYGTHFPTSVVFGARFMKQHSMSSQSYKTASSRDISVSAQASYSGLVSVSGGFSLDKSERQAASQFSKEVETTTITVGAAPPSNGEAAYWASTVKENPVPTSYKIEPIFNLFTNVFMEGTGINYNLLRKKLVGIEKLYCQQLLHAGTVNSCEESVSVGITINNFYLLNSISTFAAATETSCISRCFENRHCLSIAYISNSNKCHFYGDANKKHEISKEANAKAKIIIFPTKINDQKTDFVVEHLRVSTKARPTSNKTVDAQSCKKACLQDTSCDVFNFCSDQTSCKGEVNNCKLYSSKASVKFEKAEQKFKMLTYFISRL</sequence>
<organism evidence="5 6">
    <name type="scientific">Paramuricea clavata</name>
    <name type="common">Red gorgonian</name>
    <name type="synonym">Violescent sea-whip</name>
    <dbReference type="NCBI Taxonomy" id="317549"/>
    <lineage>
        <taxon>Eukaryota</taxon>
        <taxon>Metazoa</taxon>
        <taxon>Cnidaria</taxon>
        <taxon>Anthozoa</taxon>
        <taxon>Octocorallia</taxon>
        <taxon>Malacalcyonacea</taxon>
        <taxon>Plexauridae</taxon>
        <taxon>Paramuricea</taxon>
    </lineage>
</organism>
<dbReference type="PANTHER" id="PTHR45742:SF8">
    <property type="entry name" value="FLOCCULATION PROTEIN FLO11"/>
    <property type="match status" value="1"/>
</dbReference>
<keyword evidence="6" id="KW-1185">Reference proteome</keyword>
<dbReference type="SMART" id="SM00457">
    <property type="entry name" value="MACPF"/>
    <property type="match status" value="1"/>
</dbReference>
<dbReference type="EMBL" id="CACRXK020000497">
    <property type="protein sequence ID" value="CAB3982420.1"/>
    <property type="molecule type" value="Genomic_DNA"/>
</dbReference>
<evidence type="ECO:0000313" key="5">
    <source>
        <dbReference type="EMBL" id="CAB3982420.1"/>
    </source>
</evidence>